<dbReference type="Pfam" id="PF13683">
    <property type="entry name" value="rve_3"/>
    <property type="match status" value="1"/>
</dbReference>
<dbReference type="PROSITE" id="PS50994">
    <property type="entry name" value="INTEGRASE"/>
    <property type="match status" value="1"/>
</dbReference>
<gene>
    <name evidence="2" type="ORF">CVV65_02715</name>
</gene>
<evidence type="ECO:0000259" key="1">
    <source>
        <dbReference type="PROSITE" id="PS50994"/>
    </source>
</evidence>
<dbReference type="Proteomes" id="UP000231932">
    <property type="component" value="Chromosome"/>
</dbReference>
<accession>A0A2K8N3C5</accession>
<dbReference type="Gene3D" id="3.30.420.10">
    <property type="entry name" value="Ribonuclease H-like superfamily/Ribonuclease H"/>
    <property type="match status" value="1"/>
</dbReference>
<dbReference type="SUPFAM" id="SSF53098">
    <property type="entry name" value="Ribonuclease H-like"/>
    <property type="match status" value="1"/>
</dbReference>
<dbReference type="GO" id="GO:0003676">
    <property type="term" value="F:nucleic acid binding"/>
    <property type="evidence" value="ECO:0007669"/>
    <property type="project" value="InterPro"/>
</dbReference>
<reference evidence="3" key="1">
    <citation type="submission" date="2017-11" db="EMBL/GenBank/DDBJ databases">
        <title>Complete Genome Sequence of Kyrpidia sp. Strain EA-1, a thermophilic, hydrogen-oxidizing Bacterium, isolated from the Azores.</title>
        <authorList>
            <person name="Reiner J.E."/>
            <person name="Lapp C.J."/>
            <person name="Bunk B."/>
            <person name="Gescher J."/>
        </authorList>
    </citation>
    <scope>NUCLEOTIDE SEQUENCE [LARGE SCALE GENOMIC DNA]</scope>
    <source>
        <strain evidence="3">EA-1</strain>
    </source>
</reference>
<dbReference type="PANTHER" id="PTHR46889:SF7">
    <property type="entry name" value="TRANSPOSASE FOR INSERTION SEQUENCE ELEMENT IS904"/>
    <property type="match status" value="1"/>
</dbReference>
<dbReference type="InterPro" id="IPR001584">
    <property type="entry name" value="Integrase_cat-core"/>
</dbReference>
<evidence type="ECO:0000313" key="3">
    <source>
        <dbReference type="Proteomes" id="UP000231932"/>
    </source>
</evidence>
<dbReference type="PANTHER" id="PTHR46889">
    <property type="entry name" value="TRANSPOSASE INSF FOR INSERTION SEQUENCE IS3B-RELATED"/>
    <property type="match status" value="1"/>
</dbReference>
<dbReference type="EMBL" id="CP024955">
    <property type="protein sequence ID" value="ATY84001.1"/>
    <property type="molecule type" value="Genomic_DNA"/>
</dbReference>
<feature type="domain" description="Integrase catalytic" evidence="1">
    <location>
        <begin position="1"/>
        <end position="96"/>
    </location>
</feature>
<dbReference type="AlphaFoldDB" id="A0A2K8N3C5"/>
<dbReference type="InterPro" id="IPR012337">
    <property type="entry name" value="RNaseH-like_sf"/>
</dbReference>
<sequence>MWNSDQGSHFTSPQYTNLLKEAGVQISMDGRNRAVDNIFTERFWRTLKYEEVYTKEYANPREAREPIRTFIHYYNHERPHQSLGYHTPAEIYLKGVRTDLYVLKPLLNIYIVERRVLKDKGKPLRSSPLAFGHSPLLLLQQRGTGSVERRGYSLATPEILS</sequence>
<dbReference type="InterPro" id="IPR036397">
    <property type="entry name" value="RNaseH_sf"/>
</dbReference>
<protein>
    <recommendedName>
        <fullName evidence="1">Integrase catalytic domain-containing protein</fullName>
    </recommendedName>
</protein>
<organism evidence="2 3">
    <name type="scientific">Kyrpidia spormannii</name>
    <dbReference type="NCBI Taxonomy" id="2055160"/>
    <lineage>
        <taxon>Bacteria</taxon>
        <taxon>Bacillati</taxon>
        <taxon>Bacillota</taxon>
        <taxon>Bacilli</taxon>
        <taxon>Bacillales</taxon>
        <taxon>Alicyclobacillaceae</taxon>
        <taxon>Kyrpidia</taxon>
    </lineage>
</organism>
<name>A0A2K8N3C5_9BACL</name>
<dbReference type="GO" id="GO:0015074">
    <property type="term" value="P:DNA integration"/>
    <property type="evidence" value="ECO:0007669"/>
    <property type="project" value="InterPro"/>
</dbReference>
<dbReference type="KEGG" id="kyr:CVV65_02715"/>
<dbReference type="InterPro" id="IPR050900">
    <property type="entry name" value="Transposase_IS3/IS150/IS904"/>
</dbReference>
<keyword evidence="3" id="KW-1185">Reference proteome</keyword>
<proteinExistence type="predicted"/>
<evidence type="ECO:0000313" key="2">
    <source>
        <dbReference type="EMBL" id="ATY84001.1"/>
    </source>
</evidence>